<evidence type="ECO:0000256" key="6">
    <source>
        <dbReference type="SAM" id="Phobius"/>
    </source>
</evidence>
<dbReference type="PANTHER" id="PTHR22945:SF40">
    <property type="entry name" value="SERPENTINE RECEPTOR, CLASS D (DELTA)-RELATED"/>
    <property type="match status" value="1"/>
</dbReference>
<feature type="transmembrane region" description="Helical" evidence="6">
    <location>
        <begin position="436"/>
        <end position="454"/>
    </location>
</feature>
<feature type="transmembrane region" description="Helical" evidence="6">
    <location>
        <begin position="395"/>
        <end position="424"/>
    </location>
</feature>
<feature type="transmembrane region" description="Helical" evidence="6">
    <location>
        <begin position="124"/>
        <end position="145"/>
    </location>
</feature>
<accession>A0AAV5TI74</accession>
<comment type="subcellular location">
    <subcellularLocation>
        <location evidence="1">Membrane</location>
        <topology evidence="1">Multi-pass membrane protein</topology>
    </subcellularLocation>
</comment>
<dbReference type="PANTHER" id="PTHR22945">
    <property type="entry name" value="SERPENTINE RECEPTOR, CLASS D DELTA"/>
    <property type="match status" value="1"/>
</dbReference>
<proteinExistence type="inferred from homology"/>
<sequence length="455" mass="50327">MVLYDTSSYSVSSSLAIIFNILLLLAVLLRSPSSLRSYKVILVNAAIIDLLSSSTMLVTMPRVLAARHVLAYSYDGPCIYISGVFCHCLYTIVLATLSQSLFLIAASFGYRLYILGRPSPTNKAVIISCLLLSIPNLLILTTYIFTLDDSEDVRAQLRIVRKDYFLDDYLIEGHASIFHVFTLFTVLAMTQTIGPTLVVIFIMRKKVMAKLVAHSVQMSGRTAKMHNTLTRVLTLQSCLPVFFSIAVGSYGLCQFDIVCSPVQEHLVMESVSFMALIAPAITLYCMDPYKKYVCFVFMLSVLTLMPNNFFQMVSLELIVVTIHSCFASLSLSFCILLIFIVFRHTPATFAKFGAMIKFHAIVDLYVAVGSAACMLRVASIDWSLVFISYGPCRFINATACTISIVMLIGGSICTTCSIIASFLFRLMVVQGKIPTIRHLFGLLCGIALPLPIIFS</sequence>
<reference evidence="8" key="1">
    <citation type="submission" date="2023-10" db="EMBL/GenBank/DDBJ databases">
        <title>Genome assembly of Pristionchus species.</title>
        <authorList>
            <person name="Yoshida K."/>
            <person name="Sommer R.J."/>
        </authorList>
    </citation>
    <scope>NUCLEOTIDE SEQUENCE</scope>
    <source>
        <strain evidence="8">RS0144</strain>
    </source>
</reference>
<evidence type="ECO:0000259" key="7">
    <source>
        <dbReference type="PROSITE" id="PS50262"/>
    </source>
</evidence>
<feature type="transmembrane region" description="Helical" evidence="6">
    <location>
        <begin position="177"/>
        <end position="202"/>
    </location>
</feature>
<dbReference type="PROSITE" id="PS50262">
    <property type="entry name" value="G_PROTEIN_RECEP_F1_2"/>
    <property type="match status" value="1"/>
</dbReference>
<keyword evidence="5 6" id="KW-0472">Membrane</keyword>
<evidence type="ECO:0000313" key="8">
    <source>
        <dbReference type="EMBL" id="GMS94006.1"/>
    </source>
</evidence>
<evidence type="ECO:0000256" key="4">
    <source>
        <dbReference type="ARBA" id="ARBA00022989"/>
    </source>
</evidence>
<feature type="transmembrane region" description="Helical" evidence="6">
    <location>
        <begin position="41"/>
        <end position="59"/>
    </location>
</feature>
<feature type="transmembrane region" description="Helical" evidence="6">
    <location>
        <begin position="317"/>
        <end position="342"/>
    </location>
</feature>
<dbReference type="SUPFAM" id="SSF81321">
    <property type="entry name" value="Family A G protein-coupled receptor-like"/>
    <property type="match status" value="1"/>
</dbReference>
<evidence type="ECO:0000256" key="3">
    <source>
        <dbReference type="ARBA" id="ARBA00022692"/>
    </source>
</evidence>
<comment type="similarity">
    <text evidence="2">Belongs to the nematode receptor-like protein srd family.</text>
</comment>
<dbReference type="InterPro" id="IPR017452">
    <property type="entry name" value="GPCR_Rhodpsn_7TM"/>
</dbReference>
<feature type="transmembrane region" description="Helical" evidence="6">
    <location>
        <begin position="266"/>
        <end position="285"/>
    </location>
</feature>
<feature type="transmembrane region" description="Helical" evidence="6">
    <location>
        <begin position="292"/>
        <end position="311"/>
    </location>
</feature>
<feature type="transmembrane region" description="Helical" evidence="6">
    <location>
        <begin position="228"/>
        <end position="246"/>
    </location>
</feature>
<protein>
    <recommendedName>
        <fullName evidence="7">G-protein coupled receptors family 1 profile domain-containing protein</fullName>
    </recommendedName>
</protein>
<evidence type="ECO:0000313" key="9">
    <source>
        <dbReference type="Proteomes" id="UP001432027"/>
    </source>
</evidence>
<feature type="non-terminal residue" evidence="8">
    <location>
        <position position="455"/>
    </location>
</feature>
<dbReference type="InterPro" id="IPR050920">
    <property type="entry name" value="Nematode_rcpt-like_delta"/>
</dbReference>
<dbReference type="GO" id="GO:0016020">
    <property type="term" value="C:membrane"/>
    <property type="evidence" value="ECO:0007669"/>
    <property type="project" value="UniProtKB-SubCell"/>
</dbReference>
<organism evidence="8 9">
    <name type="scientific">Pristionchus entomophagus</name>
    <dbReference type="NCBI Taxonomy" id="358040"/>
    <lineage>
        <taxon>Eukaryota</taxon>
        <taxon>Metazoa</taxon>
        <taxon>Ecdysozoa</taxon>
        <taxon>Nematoda</taxon>
        <taxon>Chromadorea</taxon>
        <taxon>Rhabditida</taxon>
        <taxon>Rhabditina</taxon>
        <taxon>Diplogasteromorpha</taxon>
        <taxon>Diplogasteroidea</taxon>
        <taxon>Neodiplogasteridae</taxon>
        <taxon>Pristionchus</taxon>
    </lineage>
</organism>
<feature type="transmembrane region" description="Helical" evidence="6">
    <location>
        <begin position="6"/>
        <end position="29"/>
    </location>
</feature>
<dbReference type="Pfam" id="PF10317">
    <property type="entry name" value="7TM_GPCR_Srd"/>
    <property type="match status" value="2"/>
</dbReference>
<keyword evidence="4 6" id="KW-1133">Transmembrane helix</keyword>
<feature type="transmembrane region" description="Helical" evidence="6">
    <location>
        <begin position="79"/>
        <end position="112"/>
    </location>
</feature>
<feature type="transmembrane region" description="Helical" evidence="6">
    <location>
        <begin position="362"/>
        <end position="389"/>
    </location>
</feature>
<evidence type="ECO:0000256" key="2">
    <source>
        <dbReference type="ARBA" id="ARBA00009166"/>
    </source>
</evidence>
<evidence type="ECO:0000256" key="5">
    <source>
        <dbReference type="ARBA" id="ARBA00023136"/>
    </source>
</evidence>
<comment type="caution">
    <text evidence="8">The sequence shown here is derived from an EMBL/GenBank/DDBJ whole genome shotgun (WGS) entry which is preliminary data.</text>
</comment>
<keyword evidence="3 6" id="KW-0812">Transmembrane</keyword>
<dbReference type="Proteomes" id="UP001432027">
    <property type="component" value="Unassembled WGS sequence"/>
</dbReference>
<dbReference type="InterPro" id="IPR019421">
    <property type="entry name" value="7TM_GPCR_serpentine_rcpt_Srd"/>
</dbReference>
<gene>
    <name evidence="8" type="ORF">PENTCL1PPCAC_16180</name>
</gene>
<evidence type="ECO:0000256" key="1">
    <source>
        <dbReference type="ARBA" id="ARBA00004141"/>
    </source>
</evidence>
<name>A0AAV5TI74_9BILA</name>
<dbReference type="AlphaFoldDB" id="A0AAV5TI74"/>
<feature type="domain" description="G-protein coupled receptors family 1 profile" evidence="7">
    <location>
        <begin position="19"/>
        <end position="147"/>
    </location>
</feature>
<keyword evidence="9" id="KW-1185">Reference proteome</keyword>
<dbReference type="EMBL" id="BTSX01000004">
    <property type="protein sequence ID" value="GMS94006.1"/>
    <property type="molecule type" value="Genomic_DNA"/>
</dbReference>